<protein>
    <recommendedName>
        <fullName evidence="3 6">Beta-galactosidase</fullName>
        <shortName evidence="6">Beta-gal</shortName>
        <ecNumber evidence="3 6">3.2.1.23</ecNumber>
    </recommendedName>
</protein>
<dbReference type="InterPro" id="IPR013529">
    <property type="entry name" value="Glyco_hydro_42_N"/>
</dbReference>
<comment type="similarity">
    <text evidence="2 6">Belongs to the glycosyl hydrolase 42 family.</text>
</comment>
<feature type="binding site" evidence="9">
    <location>
        <position position="117"/>
    </location>
    <ligand>
        <name>Zn(2+)</name>
        <dbReference type="ChEBI" id="CHEBI:29105"/>
    </ligand>
</feature>
<dbReference type="CDD" id="cd03143">
    <property type="entry name" value="A4_beta-galactosidase_middle_domain"/>
    <property type="match status" value="1"/>
</dbReference>
<evidence type="ECO:0000256" key="9">
    <source>
        <dbReference type="PIRSR" id="PIRSR001084-3"/>
    </source>
</evidence>
<feature type="binding site" evidence="9">
    <location>
        <position position="159"/>
    </location>
    <ligand>
        <name>Zn(2+)</name>
        <dbReference type="ChEBI" id="CHEBI:29105"/>
    </ligand>
</feature>
<dbReference type="PANTHER" id="PTHR36447:SF1">
    <property type="entry name" value="BETA-GALACTOSIDASE GANA"/>
    <property type="match status" value="1"/>
</dbReference>
<evidence type="ECO:0000256" key="4">
    <source>
        <dbReference type="ARBA" id="ARBA00022801"/>
    </source>
</evidence>
<evidence type="ECO:0000256" key="8">
    <source>
        <dbReference type="PIRSR" id="PIRSR001084-2"/>
    </source>
</evidence>
<dbReference type="EC" id="3.2.1.23" evidence="3 6"/>
<keyword evidence="9" id="KW-0479">Metal-binding</keyword>
<keyword evidence="5 6" id="KW-0326">Glycosidase</keyword>
<evidence type="ECO:0000256" key="1">
    <source>
        <dbReference type="ARBA" id="ARBA00001412"/>
    </source>
</evidence>
<comment type="catalytic activity">
    <reaction evidence="1 6">
        <text>Hydrolysis of terminal non-reducing beta-D-galactose residues in beta-D-galactosides.</text>
        <dbReference type="EC" id="3.2.1.23"/>
    </reaction>
</comment>
<evidence type="ECO:0000256" key="5">
    <source>
        <dbReference type="ARBA" id="ARBA00023295"/>
    </source>
</evidence>
<dbReference type="AlphaFoldDB" id="A0A968GIH3"/>
<evidence type="ECO:0000313" key="13">
    <source>
        <dbReference type="Proteomes" id="UP000778951"/>
    </source>
</evidence>
<comment type="caution">
    <text evidence="12">The sequence shown here is derived from an EMBL/GenBank/DDBJ whole genome shotgun (WGS) entry which is preliminary data.</text>
</comment>
<feature type="binding site" evidence="8">
    <location>
        <position position="151"/>
    </location>
    <ligand>
        <name>substrate</name>
    </ligand>
</feature>
<feature type="active site" description="Nucleophile" evidence="7">
    <location>
        <position position="315"/>
    </location>
</feature>
<feature type="domain" description="Glycoside hydrolase family 42 N-terminal" evidence="10">
    <location>
        <begin position="14"/>
        <end position="393"/>
    </location>
</feature>
<dbReference type="SUPFAM" id="SSF51445">
    <property type="entry name" value="(Trans)glycosidases"/>
    <property type="match status" value="1"/>
</dbReference>
<evidence type="ECO:0000256" key="7">
    <source>
        <dbReference type="PIRSR" id="PIRSR001084-1"/>
    </source>
</evidence>
<keyword evidence="9" id="KW-0862">Zinc</keyword>
<evidence type="ECO:0000256" key="2">
    <source>
        <dbReference type="ARBA" id="ARBA00005940"/>
    </source>
</evidence>
<dbReference type="EMBL" id="JAATLM010000001">
    <property type="protein sequence ID" value="NIZ69270.1"/>
    <property type="molecule type" value="Genomic_DNA"/>
</dbReference>
<dbReference type="GO" id="GO:0004565">
    <property type="term" value="F:beta-galactosidase activity"/>
    <property type="evidence" value="ECO:0007669"/>
    <property type="project" value="UniProtKB-EC"/>
</dbReference>
<dbReference type="Gene3D" id="3.20.20.80">
    <property type="entry name" value="Glycosidases"/>
    <property type="match status" value="1"/>
</dbReference>
<dbReference type="Pfam" id="PF08532">
    <property type="entry name" value="Glyco_hydro_42M"/>
    <property type="match status" value="1"/>
</dbReference>
<dbReference type="InterPro" id="IPR017853">
    <property type="entry name" value="GH"/>
</dbReference>
<dbReference type="PIRSF" id="PIRSF001084">
    <property type="entry name" value="B-galactosidase"/>
    <property type="match status" value="1"/>
</dbReference>
<dbReference type="Pfam" id="PF02449">
    <property type="entry name" value="Glyco_hydro_42"/>
    <property type="match status" value="1"/>
</dbReference>
<dbReference type="GO" id="GO:0009341">
    <property type="term" value="C:beta-galactosidase complex"/>
    <property type="evidence" value="ECO:0007669"/>
    <property type="project" value="InterPro"/>
</dbReference>
<dbReference type="GO" id="GO:0046872">
    <property type="term" value="F:metal ion binding"/>
    <property type="evidence" value="ECO:0007669"/>
    <property type="project" value="UniProtKB-KW"/>
</dbReference>
<dbReference type="GO" id="GO:0005975">
    <property type="term" value="P:carbohydrate metabolic process"/>
    <property type="evidence" value="ECO:0007669"/>
    <property type="project" value="InterPro"/>
</dbReference>
<evidence type="ECO:0000259" key="10">
    <source>
        <dbReference type="Pfam" id="PF02449"/>
    </source>
</evidence>
<gene>
    <name evidence="12" type="ORF">HCT48_03455</name>
</gene>
<dbReference type="SUPFAM" id="SSF52317">
    <property type="entry name" value="Class I glutamine amidotransferase-like"/>
    <property type="match status" value="1"/>
</dbReference>
<feature type="active site" description="Proton donor" evidence="7">
    <location>
        <position position="152"/>
    </location>
</feature>
<dbReference type="Proteomes" id="UP000778951">
    <property type="component" value="Unassembled WGS sequence"/>
</dbReference>
<dbReference type="InterPro" id="IPR013780">
    <property type="entry name" value="Glyco_hydro_b"/>
</dbReference>
<name>A0A968GIH3_9SPIO</name>
<dbReference type="Gene3D" id="2.60.40.1180">
    <property type="entry name" value="Golgi alpha-mannosidase II"/>
    <property type="match status" value="1"/>
</dbReference>
<organism evidence="12 13">
    <name type="scientific">Entomospira culicis</name>
    <dbReference type="NCBI Taxonomy" id="2719989"/>
    <lineage>
        <taxon>Bacteria</taxon>
        <taxon>Pseudomonadati</taxon>
        <taxon>Spirochaetota</taxon>
        <taxon>Spirochaetia</taxon>
        <taxon>Spirochaetales</taxon>
        <taxon>Spirochaetaceae</taxon>
        <taxon>Entomospira</taxon>
    </lineage>
</organism>
<dbReference type="InterPro" id="IPR013738">
    <property type="entry name" value="Beta_galactosidase_Trimer"/>
</dbReference>
<dbReference type="InterPro" id="IPR003476">
    <property type="entry name" value="Glyco_hydro_42"/>
</dbReference>
<dbReference type="InterPro" id="IPR029062">
    <property type="entry name" value="Class_I_gatase-like"/>
</dbReference>
<evidence type="ECO:0000259" key="11">
    <source>
        <dbReference type="Pfam" id="PF08532"/>
    </source>
</evidence>
<sequence>MKILDVEMILHGGDYNPDQWKDYPEILEQDMRLLKAANINFVSINIFSWIQLEREEGIYTFDWLDQTINRLHEHGFKIVLATPSGSKPAWLTRRYPDSARVDAYGRRAYHGNRHNHCMTSPSYREKVFALDSALAKRYGEHPAVMLWHISNEFSGFCYCDLCQAKFRNFLQEKYQTIETLNQRWWNAFWSHDFTSFEEIHPPMPIGEQNSVPLELDWHRFTTENTIDFYKEEVRAIRQYSTLPTTTNFPPISTEPLSLDLLHLDCFAFAKHLDMVAYDSYPQWHSGDDYQIGLNTSMLYDLMRSLKGNRPFLLMESAPSAANWRNACKLKRPKMHALSSIQAVAHGADMVGYFQMRKGRGQTEKFHSAVLDHDSTDDNRVYQDVKALGASLKDLAPILGSTPKHSIAIYLDWSNHVAIRANKGPRMVGVGDLDTIQMYYKAIVSQGYGVDFVNYDSSLDRYKVIVLPMVYSAPDAFWQKLHLFKEKGGIILSTYMSGYANDDDLIYPRSRHPLFEASLGLVYHELDALEEADKNSTVIGDNCYAVEHFCELNKLAGAEVMSRYQADFYQGEPCITHHQGHYHVAGGLVEAGLTELIHAIFTKHHIEKTLELAGLPLIATHREIANHRYLFIMNFTQQEHALPLQKTHYTLDNQAINLVRLTGFAYIILKENR</sequence>
<feature type="binding site" evidence="8">
    <location>
        <position position="323"/>
    </location>
    <ligand>
        <name>substrate</name>
    </ligand>
</feature>
<reference evidence="12" key="1">
    <citation type="submission" date="2020-03" db="EMBL/GenBank/DDBJ databases">
        <title>Spirochaetal bacteria isolated from arthropods constitute a novel genus Entomospira genus novum within the order Spirochaetales.</title>
        <authorList>
            <person name="Grana-Miraglia L."/>
            <person name="Sikutova S."/>
            <person name="Fingerle V."/>
            <person name="Sing A."/>
            <person name="Castillo-Ramirez S."/>
            <person name="Margos G."/>
            <person name="Rudolf I."/>
        </authorList>
    </citation>
    <scope>NUCLEOTIDE SEQUENCE</scope>
    <source>
        <strain evidence="12">BR149</strain>
    </source>
</reference>
<feature type="binding site" evidence="8">
    <location>
        <position position="113"/>
    </location>
    <ligand>
        <name>substrate</name>
    </ligand>
</feature>
<keyword evidence="13" id="KW-1185">Reference proteome</keyword>
<dbReference type="RefSeq" id="WP_167695364.1">
    <property type="nucleotide sequence ID" value="NZ_CP118181.1"/>
</dbReference>
<feature type="binding site" evidence="9">
    <location>
        <position position="157"/>
    </location>
    <ligand>
        <name>Zn(2+)</name>
        <dbReference type="ChEBI" id="CHEBI:29105"/>
    </ligand>
</feature>
<proteinExistence type="inferred from homology"/>
<accession>A0A968GIH3</accession>
<evidence type="ECO:0000256" key="6">
    <source>
        <dbReference type="PIRNR" id="PIRNR001084"/>
    </source>
</evidence>
<evidence type="ECO:0000256" key="3">
    <source>
        <dbReference type="ARBA" id="ARBA00012756"/>
    </source>
</evidence>
<dbReference type="PANTHER" id="PTHR36447">
    <property type="entry name" value="BETA-GALACTOSIDASE GANA"/>
    <property type="match status" value="1"/>
</dbReference>
<feature type="domain" description="Beta-galactosidase trimerisation" evidence="11">
    <location>
        <begin position="406"/>
        <end position="605"/>
    </location>
</feature>
<dbReference type="Gene3D" id="3.40.50.880">
    <property type="match status" value="1"/>
</dbReference>
<feature type="binding site" evidence="9">
    <location>
        <position position="162"/>
    </location>
    <ligand>
        <name>Zn(2+)</name>
        <dbReference type="ChEBI" id="CHEBI:29105"/>
    </ligand>
</feature>
<evidence type="ECO:0000313" key="12">
    <source>
        <dbReference type="EMBL" id="NIZ69270.1"/>
    </source>
</evidence>
<keyword evidence="4 6" id="KW-0378">Hydrolase</keyword>